<comment type="similarity">
    <text evidence="1">Belongs to the eukaryotic/archaeal PrmC-related family.</text>
</comment>
<reference evidence="6" key="1">
    <citation type="submission" date="2013-08" db="EMBL/GenBank/DDBJ databases">
        <authorList>
            <person name="Mendez C."/>
            <person name="Richter M."/>
            <person name="Ferrer M."/>
            <person name="Sanchez J."/>
        </authorList>
    </citation>
    <scope>NUCLEOTIDE SEQUENCE</scope>
</reference>
<name>T1CB89_9ZZZZ</name>
<evidence type="ECO:0000256" key="4">
    <source>
        <dbReference type="ARBA" id="ARBA00022691"/>
    </source>
</evidence>
<dbReference type="SUPFAM" id="SSF53335">
    <property type="entry name" value="S-adenosyl-L-methionine-dependent methyltransferases"/>
    <property type="match status" value="1"/>
</dbReference>
<keyword evidence="4" id="KW-0949">S-adenosyl-L-methionine</keyword>
<dbReference type="GO" id="GO:0008276">
    <property type="term" value="F:protein methyltransferase activity"/>
    <property type="evidence" value="ECO:0007669"/>
    <property type="project" value="TreeGrafter"/>
</dbReference>
<comment type="caution">
    <text evidence="6">The sequence shown here is derived from an EMBL/GenBank/DDBJ whole genome shotgun (WGS) entry which is preliminary data.</text>
</comment>
<evidence type="ECO:0000259" key="5">
    <source>
        <dbReference type="Pfam" id="PF05175"/>
    </source>
</evidence>
<dbReference type="EMBL" id="AUZY01004344">
    <property type="protein sequence ID" value="EQD63805.1"/>
    <property type="molecule type" value="Genomic_DNA"/>
</dbReference>
<evidence type="ECO:0000256" key="2">
    <source>
        <dbReference type="ARBA" id="ARBA00022603"/>
    </source>
</evidence>
<dbReference type="Gene3D" id="3.40.50.150">
    <property type="entry name" value="Vaccinia Virus protein VP39"/>
    <property type="match status" value="1"/>
</dbReference>
<evidence type="ECO:0000256" key="1">
    <source>
        <dbReference type="ARBA" id="ARBA00006149"/>
    </source>
</evidence>
<protein>
    <submittedName>
        <fullName evidence="6">Methyltransferase small</fullName>
    </submittedName>
</protein>
<dbReference type="InterPro" id="IPR002052">
    <property type="entry name" value="DNA_methylase_N6_adenine_CS"/>
</dbReference>
<reference evidence="6" key="2">
    <citation type="journal article" date="2014" name="ISME J.">
        <title>Microbial stratification in low pH oxic and suboxic macroscopic growths along an acid mine drainage.</title>
        <authorList>
            <person name="Mendez-Garcia C."/>
            <person name="Mesa V."/>
            <person name="Sprenger R.R."/>
            <person name="Richter M."/>
            <person name="Diez M.S."/>
            <person name="Solano J."/>
            <person name="Bargiela R."/>
            <person name="Golyshina O.V."/>
            <person name="Manteca A."/>
            <person name="Ramos J.L."/>
            <person name="Gallego J.R."/>
            <person name="Llorente I."/>
            <person name="Martins Dos Santos V.A."/>
            <person name="Jensen O.N."/>
            <person name="Pelaez A.I."/>
            <person name="Sanchez J."/>
            <person name="Ferrer M."/>
        </authorList>
    </citation>
    <scope>NUCLEOTIDE SEQUENCE</scope>
</reference>
<dbReference type="InterPro" id="IPR007848">
    <property type="entry name" value="Small_mtfrase_dom"/>
</dbReference>
<keyword evidence="2 6" id="KW-0489">Methyltransferase</keyword>
<dbReference type="GO" id="GO:0008757">
    <property type="term" value="F:S-adenosylmethionine-dependent methyltransferase activity"/>
    <property type="evidence" value="ECO:0007669"/>
    <property type="project" value="TreeGrafter"/>
</dbReference>
<dbReference type="PANTHER" id="PTHR45875:SF1">
    <property type="entry name" value="METHYLTRANSFERASE N6AMT1"/>
    <property type="match status" value="1"/>
</dbReference>
<dbReference type="AlphaFoldDB" id="T1CB89"/>
<dbReference type="InterPro" id="IPR052190">
    <property type="entry name" value="Euk-Arch_PrmC-MTase"/>
</dbReference>
<feature type="domain" description="Methyltransferase small" evidence="5">
    <location>
        <begin position="5"/>
        <end position="119"/>
    </location>
</feature>
<evidence type="ECO:0000313" key="6">
    <source>
        <dbReference type="EMBL" id="EQD63805.1"/>
    </source>
</evidence>
<dbReference type="PANTHER" id="PTHR45875">
    <property type="entry name" value="METHYLTRANSFERASE N6AMT1"/>
    <property type="match status" value="1"/>
</dbReference>
<dbReference type="GO" id="GO:0003676">
    <property type="term" value="F:nucleic acid binding"/>
    <property type="evidence" value="ECO:0007669"/>
    <property type="project" value="InterPro"/>
</dbReference>
<dbReference type="GO" id="GO:0032259">
    <property type="term" value="P:methylation"/>
    <property type="evidence" value="ECO:0007669"/>
    <property type="project" value="UniProtKB-KW"/>
</dbReference>
<sequence length="170" mass="19339">PLRETDRVLDMGTGSGVNGIIATSKSRQVVAVDVNPIAVECAKQNAERNCVGERVEVRESDLFQNVSGRFDLILFDPPFRWFHPRDFYERATADENYETLTSFFQEVHSYLTESGRILLSFGTTGDIDYLHELVARAGLQTEEMRRVEGEKDGLAVAYIVYRFTMPSRHI</sequence>
<dbReference type="GO" id="GO:0035657">
    <property type="term" value="C:eRF1 methyltransferase complex"/>
    <property type="evidence" value="ECO:0007669"/>
    <property type="project" value="TreeGrafter"/>
</dbReference>
<gene>
    <name evidence="6" type="ORF">B1B_06849</name>
</gene>
<proteinExistence type="inferred from homology"/>
<keyword evidence="3 6" id="KW-0808">Transferase</keyword>
<dbReference type="PROSITE" id="PS00092">
    <property type="entry name" value="N6_MTASE"/>
    <property type="match status" value="1"/>
</dbReference>
<accession>T1CB89</accession>
<dbReference type="CDD" id="cd02440">
    <property type="entry name" value="AdoMet_MTases"/>
    <property type="match status" value="1"/>
</dbReference>
<dbReference type="Pfam" id="PF05175">
    <property type="entry name" value="MTS"/>
    <property type="match status" value="1"/>
</dbReference>
<dbReference type="InterPro" id="IPR029063">
    <property type="entry name" value="SAM-dependent_MTases_sf"/>
</dbReference>
<feature type="non-terminal residue" evidence="6">
    <location>
        <position position="1"/>
    </location>
</feature>
<organism evidence="6">
    <name type="scientific">mine drainage metagenome</name>
    <dbReference type="NCBI Taxonomy" id="410659"/>
    <lineage>
        <taxon>unclassified sequences</taxon>
        <taxon>metagenomes</taxon>
        <taxon>ecological metagenomes</taxon>
    </lineage>
</organism>
<evidence type="ECO:0000256" key="3">
    <source>
        <dbReference type="ARBA" id="ARBA00022679"/>
    </source>
</evidence>